<dbReference type="Proteomes" id="UP001302120">
    <property type="component" value="Unassembled WGS sequence"/>
</dbReference>
<reference evidence="1 2" key="1">
    <citation type="submission" date="2023-12" db="EMBL/GenBank/DDBJ databases">
        <title>Baltic Sea Cyanobacteria.</title>
        <authorList>
            <person name="Delbaje E."/>
            <person name="Fewer D.P."/>
            <person name="Shishido T.K."/>
        </authorList>
    </citation>
    <scope>NUCLEOTIDE SEQUENCE [LARGE SCALE GENOMIC DNA]</scope>
    <source>
        <strain evidence="1 2">UHCC-0300</strain>
    </source>
</reference>
<dbReference type="EMBL" id="JAYGHG010000062">
    <property type="protein sequence ID" value="MEA5583744.1"/>
    <property type="molecule type" value="Genomic_DNA"/>
</dbReference>
<proteinExistence type="predicted"/>
<protein>
    <submittedName>
        <fullName evidence="1">Uncharacterized protein</fullName>
    </submittedName>
</protein>
<evidence type="ECO:0000313" key="1">
    <source>
        <dbReference type="EMBL" id="MEA5583744.1"/>
    </source>
</evidence>
<comment type="caution">
    <text evidence="1">The sequence shown here is derived from an EMBL/GenBank/DDBJ whole genome shotgun (WGS) entry which is preliminary data.</text>
</comment>
<accession>A0ABU5UJS0</accession>
<evidence type="ECO:0000313" key="2">
    <source>
        <dbReference type="Proteomes" id="UP001302120"/>
    </source>
</evidence>
<name>A0ABU5UJS0_9CYAN</name>
<gene>
    <name evidence="1" type="ORF">VB620_20680</name>
</gene>
<organism evidence="1 2">
    <name type="scientific">Nodularia harveyana UHCC-0300</name>
    <dbReference type="NCBI Taxonomy" id="2974287"/>
    <lineage>
        <taxon>Bacteria</taxon>
        <taxon>Bacillati</taxon>
        <taxon>Cyanobacteriota</taxon>
        <taxon>Cyanophyceae</taxon>
        <taxon>Nostocales</taxon>
        <taxon>Nodulariaceae</taxon>
        <taxon>Nodularia</taxon>
    </lineage>
</organism>
<sequence length="328" mass="37613">MSNLQINTMSTQVYLEYFDSAIGLYKQGLDLLSPEKDDISIISGCILIAIGLEKFIKFSLEQENQLMVLENIAFKDVLNLKLGKRIGSIEIRSSEIESSKKPNSDARRTKTVSLQDGFTRLSQIFPELKRSNYNLDKIVEDRNFLIHGSGDFSLDEIEGRIRVNVTSISELICSVCLKKNPVDVFGIEIWEIMKNFREAYKQAEVLELQTRLNFLKRRYSKDKKLSCEKKILAKDATDDQKFVLITATYATHTCPICKGKAQIEIDWDIDSIYYPDLNYSVINGAYPINFSLFVCPNCSFTLSDHEEIEILLGQEEVKRLFSMEHPEL</sequence>
<dbReference type="RefSeq" id="WP_323198040.1">
    <property type="nucleotide sequence ID" value="NZ_JAYGHG010000062.1"/>
</dbReference>
<keyword evidence="2" id="KW-1185">Reference proteome</keyword>